<evidence type="ECO:0000256" key="6">
    <source>
        <dbReference type="ARBA" id="ARBA00022989"/>
    </source>
</evidence>
<dbReference type="GO" id="GO:0015556">
    <property type="term" value="F:C4-dicarboxylate transmembrane transporter activity"/>
    <property type="evidence" value="ECO:0007669"/>
    <property type="project" value="InterPro"/>
</dbReference>
<dbReference type="NCBIfam" id="TIGR00771">
    <property type="entry name" value="DcuC"/>
    <property type="match status" value="1"/>
</dbReference>
<feature type="transmembrane region" description="Helical" evidence="8">
    <location>
        <begin position="14"/>
        <end position="33"/>
    </location>
</feature>
<dbReference type="Proteomes" id="UP000003880">
    <property type="component" value="Unassembled WGS sequence"/>
</dbReference>
<sequence>MASAWSPATLSEEARMSLLLALIAIIFAGRLILKKYHPQSVLLLTGIVLLLIAHFSGMTTLSSLVKKSTGFGPFDAFEFIRDTLSVRLGGLGLQIMLIGGFATYMSAIGASQVLVRVTSRPLQRLNSPYLLLGLALLLGQFLSLFISSATGLGLLLMATLYPLLTRLGCSRAAVAAVIASTCAVEFGPGSGNSVLAAKTAGIEVVNYFVQDQLPIVVPVILFIALLHIVVQRFFDRRESGDDAAQQMQTLTSTEEAEAPMAWLFLPMLPLVLMLVCSDLVFSSLKITLDTAVLISLAITLVCEYGRHRKAREVMAGVQKVFDSMGSVFATVVTLIIAGEVFSAGLKAIGAVDALLSLSGEFGLSAASIILLMTLITFAISALMGSGNAAFFSFAPMVPDISRHIGSDIAVMMLPIQISAGIGRTLSPIAGVIIAIAGIAGVSPVEIVKRTAIPMLGGWLLMIALTFARSGHLLAILPWLAVLVLLMVGGYFWQRRRKQPLAVQ</sequence>
<dbReference type="GO" id="GO:0005886">
    <property type="term" value="C:plasma membrane"/>
    <property type="evidence" value="ECO:0007669"/>
    <property type="project" value="UniProtKB-SubCell"/>
</dbReference>
<feature type="transmembrane region" description="Helical" evidence="8">
    <location>
        <begin position="40"/>
        <end position="64"/>
    </location>
</feature>
<feature type="transmembrane region" description="Helical" evidence="8">
    <location>
        <begin position="213"/>
        <end position="230"/>
    </location>
</feature>
<evidence type="ECO:0000256" key="1">
    <source>
        <dbReference type="ARBA" id="ARBA00004651"/>
    </source>
</evidence>
<evidence type="ECO:0000256" key="5">
    <source>
        <dbReference type="ARBA" id="ARBA00022692"/>
    </source>
</evidence>
<dbReference type="EMBL" id="ABWL02000026">
    <property type="protein sequence ID" value="EFE05751.1"/>
    <property type="molecule type" value="Genomic_DNA"/>
</dbReference>
<feature type="transmembrane region" description="Helical" evidence="8">
    <location>
        <begin position="326"/>
        <end position="349"/>
    </location>
</feature>
<keyword evidence="4" id="KW-1003">Cell membrane</keyword>
<feature type="transmembrane region" description="Helical" evidence="8">
    <location>
        <begin position="84"/>
        <end position="108"/>
    </location>
</feature>
<feature type="transmembrane region" description="Helical" evidence="8">
    <location>
        <begin position="260"/>
        <end position="280"/>
    </location>
</feature>
<evidence type="ECO:0000256" key="3">
    <source>
        <dbReference type="ARBA" id="ARBA00022448"/>
    </source>
</evidence>
<dbReference type="Pfam" id="PF03606">
    <property type="entry name" value="DcuC"/>
    <property type="match status" value="1"/>
</dbReference>
<dbReference type="PANTHER" id="PTHR42002:SF2">
    <property type="entry name" value="ANAEROBIC C4-DICARBOXYLATE TRANSPORTER DCUC-RELATED"/>
    <property type="match status" value="1"/>
</dbReference>
<feature type="transmembrane region" description="Helical" evidence="8">
    <location>
        <begin position="286"/>
        <end position="305"/>
    </location>
</feature>
<dbReference type="HOGENOM" id="CLU_030262_3_2_6"/>
<keyword evidence="3" id="KW-0813">Transport</keyword>
<reference evidence="9 10" key="1">
    <citation type="submission" date="2010-02" db="EMBL/GenBank/DDBJ databases">
        <authorList>
            <person name="Weinstock G."/>
            <person name="Sodergren E."/>
            <person name="Clifton S."/>
            <person name="Fulton L."/>
            <person name="Fulton B."/>
            <person name="Courtney L."/>
            <person name="Fronick C."/>
            <person name="Harrison M."/>
            <person name="Strong C."/>
            <person name="Farmer C."/>
            <person name="Delahaunty K."/>
            <person name="Markovic C."/>
            <person name="Hall O."/>
            <person name="Minx P."/>
            <person name="Tomlinson C."/>
            <person name="Mitreva M."/>
            <person name="Nelson J."/>
            <person name="Hou S."/>
            <person name="Wollam A."/>
            <person name="Pepin K.H."/>
            <person name="Johnson M."/>
            <person name="Bhonagiri V."/>
            <person name="Zhang X."/>
            <person name="Suruliraj S."/>
            <person name="Warren W."/>
            <person name="Chinwalla A."/>
            <person name="Mardis E.R."/>
            <person name="Wilson R.K."/>
        </authorList>
    </citation>
    <scope>NUCLEOTIDE SEQUENCE [LARGE SCALE GENOMIC DNA]</scope>
    <source>
        <strain evidence="9 10">ATCC 29220</strain>
    </source>
</reference>
<feature type="transmembrane region" description="Helical" evidence="8">
    <location>
        <begin position="427"/>
        <end position="444"/>
    </location>
</feature>
<keyword evidence="7 8" id="KW-0472">Membrane</keyword>
<dbReference type="NCBIfam" id="NF037994">
    <property type="entry name" value="DcuC_1"/>
    <property type="match status" value="1"/>
</dbReference>
<comment type="caution">
    <text evidence="9">The sequence shown here is derived from an EMBL/GenBank/DDBJ whole genome shotgun (WGS) entry which is preliminary data.</text>
</comment>
<dbReference type="PANTHER" id="PTHR42002">
    <property type="entry name" value="ANAEROBIC C4-DICARBOXYLATE TRANSPORTER DCUC-RELATED"/>
    <property type="match status" value="1"/>
</dbReference>
<feature type="transmembrane region" description="Helical" evidence="8">
    <location>
        <begin position="473"/>
        <end position="492"/>
    </location>
</feature>
<keyword evidence="6 8" id="KW-1133">Transmembrane helix</keyword>
<organism evidence="9 10">
    <name type="scientific">Citrobacter youngae ATCC 29220</name>
    <dbReference type="NCBI Taxonomy" id="500640"/>
    <lineage>
        <taxon>Bacteria</taxon>
        <taxon>Pseudomonadati</taxon>
        <taxon>Pseudomonadota</taxon>
        <taxon>Gammaproteobacteria</taxon>
        <taxon>Enterobacterales</taxon>
        <taxon>Enterobacteriaceae</taxon>
        <taxon>Citrobacter</taxon>
        <taxon>Citrobacter freundii complex</taxon>
    </lineage>
</organism>
<name>D4BKA8_9ENTR</name>
<comment type="similarity">
    <text evidence="2">Belongs to the DcuC/DcuD transporter (TC 2.A.61) family.</text>
</comment>
<comment type="subcellular location">
    <subcellularLocation>
        <location evidence="1">Cell membrane</location>
        <topology evidence="1">Multi-pass membrane protein</topology>
    </subcellularLocation>
</comment>
<evidence type="ECO:0000256" key="8">
    <source>
        <dbReference type="SAM" id="Phobius"/>
    </source>
</evidence>
<dbReference type="AlphaFoldDB" id="D4BKA8"/>
<feature type="transmembrane region" description="Helical" evidence="8">
    <location>
        <begin position="361"/>
        <end position="383"/>
    </location>
</feature>
<protein>
    <submittedName>
        <fullName evidence="9">Transporter, anaerobic C4-dicarboxylate uptake C (DcuC) family</fullName>
    </submittedName>
</protein>
<evidence type="ECO:0000256" key="2">
    <source>
        <dbReference type="ARBA" id="ARBA00005275"/>
    </source>
</evidence>
<accession>D4BKA8</accession>
<dbReference type="InterPro" id="IPR004669">
    <property type="entry name" value="C4_dicarb_anaerob_car"/>
</dbReference>
<proteinExistence type="inferred from homology"/>
<evidence type="ECO:0000313" key="10">
    <source>
        <dbReference type="Proteomes" id="UP000003880"/>
    </source>
</evidence>
<feature type="transmembrane region" description="Helical" evidence="8">
    <location>
        <begin position="129"/>
        <end position="158"/>
    </location>
</feature>
<gene>
    <name evidence="9" type="ORF">CIT292_10725</name>
</gene>
<keyword evidence="5 8" id="KW-0812">Transmembrane</keyword>
<evidence type="ECO:0000313" key="9">
    <source>
        <dbReference type="EMBL" id="EFE05751.1"/>
    </source>
</evidence>
<dbReference type="InterPro" id="IPR018385">
    <property type="entry name" value="C4_dicarb_anaerob_car-like"/>
</dbReference>
<dbReference type="eggNOG" id="COG3069">
    <property type="taxonomic scope" value="Bacteria"/>
</dbReference>
<evidence type="ECO:0000256" key="7">
    <source>
        <dbReference type="ARBA" id="ARBA00023136"/>
    </source>
</evidence>
<evidence type="ECO:0000256" key="4">
    <source>
        <dbReference type="ARBA" id="ARBA00022475"/>
    </source>
</evidence>